<keyword evidence="7" id="KW-0811">Translocation</keyword>
<proteinExistence type="predicted"/>
<dbReference type="InterPro" id="IPR006312">
    <property type="entry name" value="TatA/E"/>
</dbReference>
<dbReference type="Gene3D" id="1.20.5.3310">
    <property type="match status" value="1"/>
</dbReference>
<comment type="subcellular location">
    <subcellularLocation>
        <location evidence="1">Cell membrane</location>
        <topology evidence="1">Single-pass membrane protein</topology>
    </subcellularLocation>
</comment>
<sequence length="88" mass="10219">MFESPNDLIILLVVIAVLFFGSSKIPELFRSLGRAMGEFKKGRMEAEMEMQQMMLSQEQKKGENIEELEKRIAELQKQLEELKQTKKA</sequence>
<dbReference type="Proteomes" id="UP001432202">
    <property type="component" value="Chromosome"/>
</dbReference>
<keyword evidence="2" id="KW-0813">Transport</keyword>
<dbReference type="PANTHER" id="PTHR42982">
    <property type="entry name" value="SEC-INDEPENDENT PROTEIN TRANSLOCASE PROTEIN TATA"/>
    <property type="match status" value="1"/>
</dbReference>
<organism evidence="10 11">
    <name type="scientific">Sulfolobus tengchongensis</name>
    <dbReference type="NCBI Taxonomy" id="207809"/>
    <lineage>
        <taxon>Archaea</taxon>
        <taxon>Thermoproteota</taxon>
        <taxon>Thermoprotei</taxon>
        <taxon>Sulfolobales</taxon>
        <taxon>Sulfolobaceae</taxon>
        <taxon>Sulfolobus</taxon>
    </lineage>
</organism>
<keyword evidence="11" id="KW-1185">Reference proteome</keyword>
<feature type="coiled-coil region" evidence="9">
    <location>
        <begin position="58"/>
        <end position="88"/>
    </location>
</feature>
<dbReference type="RefSeq" id="WP_338604716.1">
    <property type="nucleotide sequence ID" value="NZ_CP146016.1"/>
</dbReference>
<evidence type="ECO:0000313" key="11">
    <source>
        <dbReference type="Proteomes" id="UP001432202"/>
    </source>
</evidence>
<keyword evidence="9" id="KW-0175">Coiled coil</keyword>
<name>A0AAX4L693_9CREN</name>
<dbReference type="InterPro" id="IPR003369">
    <property type="entry name" value="TatA/B/E"/>
</dbReference>
<keyword evidence="4" id="KW-0812">Transmembrane</keyword>
<evidence type="ECO:0000256" key="2">
    <source>
        <dbReference type="ARBA" id="ARBA00022448"/>
    </source>
</evidence>
<dbReference type="Pfam" id="PF02416">
    <property type="entry name" value="TatA_B_E"/>
    <property type="match status" value="1"/>
</dbReference>
<evidence type="ECO:0000256" key="8">
    <source>
        <dbReference type="ARBA" id="ARBA00023136"/>
    </source>
</evidence>
<dbReference type="AlphaFoldDB" id="A0AAX4L693"/>
<keyword evidence="3" id="KW-1003">Cell membrane</keyword>
<dbReference type="EMBL" id="CP146016">
    <property type="protein sequence ID" value="WWQ61811.1"/>
    <property type="molecule type" value="Genomic_DNA"/>
</dbReference>
<reference evidence="10 11" key="1">
    <citation type="submission" date="2024-02" db="EMBL/GenBank/DDBJ databases">
        <title>STSV induces naive adaptation in Sulfolobus.</title>
        <authorList>
            <person name="Xiang X."/>
            <person name="Song M."/>
        </authorList>
    </citation>
    <scope>NUCLEOTIDE SEQUENCE [LARGE SCALE GENOMIC DNA]</scope>
    <source>
        <strain evidence="10 11">RT2</strain>
    </source>
</reference>
<accession>A0AAX4L693</accession>
<evidence type="ECO:0000256" key="9">
    <source>
        <dbReference type="SAM" id="Coils"/>
    </source>
</evidence>
<dbReference type="NCBIfam" id="TIGR01411">
    <property type="entry name" value="tatAE"/>
    <property type="match status" value="1"/>
</dbReference>
<evidence type="ECO:0000256" key="1">
    <source>
        <dbReference type="ARBA" id="ARBA00004162"/>
    </source>
</evidence>
<evidence type="ECO:0000256" key="3">
    <source>
        <dbReference type="ARBA" id="ARBA00022475"/>
    </source>
</evidence>
<evidence type="ECO:0000256" key="7">
    <source>
        <dbReference type="ARBA" id="ARBA00023010"/>
    </source>
</evidence>
<evidence type="ECO:0000256" key="6">
    <source>
        <dbReference type="ARBA" id="ARBA00022989"/>
    </source>
</evidence>
<dbReference type="PANTHER" id="PTHR42982:SF1">
    <property type="entry name" value="SEC-INDEPENDENT PROTEIN TRANSLOCASE PROTEIN TATA"/>
    <property type="match status" value="1"/>
</dbReference>
<evidence type="ECO:0000313" key="10">
    <source>
        <dbReference type="EMBL" id="WWQ61811.1"/>
    </source>
</evidence>
<evidence type="ECO:0000256" key="4">
    <source>
        <dbReference type="ARBA" id="ARBA00022692"/>
    </source>
</evidence>
<evidence type="ECO:0000256" key="5">
    <source>
        <dbReference type="ARBA" id="ARBA00022927"/>
    </source>
</evidence>
<gene>
    <name evidence="10" type="ORF">V6M85_09140</name>
</gene>
<dbReference type="GO" id="GO:0005886">
    <property type="term" value="C:plasma membrane"/>
    <property type="evidence" value="ECO:0007669"/>
    <property type="project" value="UniProtKB-SubCell"/>
</dbReference>
<keyword evidence="6" id="KW-1133">Transmembrane helix</keyword>
<protein>
    <submittedName>
        <fullName evidence="10">Twin-arginine translocase TatA/TatE family subunit</fullName>
    </submittedName>
</protein>
<keyword evidence="5" id="KW-0653">Protein transport</keyword>
<dbReference type="GeneID" id="89336931"/>
<keyword evidence="8" id="KW-0472">Membrane</keyword>
<dbReference type="GO" id="GO:0043953">
    <property type="term" value="P:protein transport by the Tat complex"/>
    <property type="evidence" value="ECO:0007669"/>
    <property type="project" value="InterPro"/>
</dbReference>